<dbReference type="Proteomes" id="UP000033996">
    <property type="component" value="Unassembled WGS sequence"/>
</dbReference>
<dbReference type="AlphaFoldDB" id="A0A837HUN2"/>
<comment type="caution">
    <text evidence="1">The sequence shown here is derived from an EMBL/GenBank/DDBJ whole genome shotgun (WGS) entry which is preliminary data.</text>
</comment>
<evidence type="ECO:0000313" key="2">
    <source>
        <dbReference type="Proteomes" id="UP000033996"/>
    </source>
</evidence>
<organism evidence="1 2">
    <name type="scientific">Candidatus Yanofskybacteria bacterium GW2011_GWD1_39_16</name>
    <dbReference type="NCBI Taxonomy" id="1619030"/>
    <lineage>
        <taxon>Bacteria</taxon>
        <taxon>Candidatus Yanofskyibacteriota</taxon>
    </lineage>
</organism>
<reference evidence="1 2" key="1">
    <citation type="journal article" date="2015" name="Nature">
        <title>rRNA introns, odd ribosomes, and small enigmatic genomes across a large radiation of phyla.</title>
        <authorList>
            <person name="Brown C.T."/>
            <person name="Hug L.A."/>
            <person name="Thomas B.C."/>
            <person name="Sharon I."/>
            <person name="Castelle C.J."/>
            <person name="Singh A."/>
            <person name="Wilkins M.J."/>
            <person name="Williams K.H."/>
            <person name="Banfield J.F."/>
        </authorList>
    </citation>
    <scope>NUCLEOTIDE SEQUENCE [LARGE SCALE GENOMIC DNA]</scope>
</reference>
<name>A0A837HUN2_9BACT</name>
<proteinExistence type="predicted"/>
<sequence>MKKLYDYATECITELGNLVGKMRKKGEDIGLTESQTKKVWVTAFDVLAKKQKISRQIMSQNLSKKTSPPENV</sequence>
<evidence type="ECO:0000313" key="1">
    <source>
        <dbReference type="EMBL" id="KKR09571.1"/>
    </source>
</evidence>
<dbReference type="EMBL" id="LBWL01000002">
    <property type="protein sequence ID" value="KKR09571.1"/>
    <property type="molecule type" value="Genomic_DNA"/>
</dbReference>
<protein>
    <submittedName>
        <fullName evidence="1">Uncharacterized protein</fullName>
    </submittedName>
</protein>
<gene>
    <name evidence="1" type="ORF">UT35_C0002G0021</name>
</gene>
<accession>A0A837HUN2</accession>